<comment type="caution">
    <text evidence="1">The sequence shown here is derived from an EMBL/GenBank/DDBJ whole genome shotgun (WGS) entry which is preliminary data.</text>
</comment>
<sequence>MKKKLFLFFALSWFSALTLSAQLSMSVSITSGTATYSNYGYSTWIDGTVTVRRASTATNPYFTVDLLPRADRIGTYCARNDDWTYHSTDGSITQNFHIDNAEVYVGSNHSTSANILKTWDVAGIGDNNVYSGNVLQGNFSGTSLTRTFNFCAVFWQTSMMDAGFYELPITFRLRQEQFSTSGPTSEPIETSVQVWRFVVSTTAAIYFKSGTSEIFEIAFDEITALTPKDFTVSIQTNFRFYLTVESKNRGKLIHTEYPNEQIPYTLVMQGTTIPLNTSYRFPTRYRSTGFGTSSRDFSSTITLGDISSYTAGRYEDILSFTVTAN</sequence>
<dbReference type="AlphaFoldDB" id="A0A644SY76"/>
<protein>
    <recommendedName>
        <fullName evidence="2">Spore coat protein U domain-containing protein</fullName>
    </recommendedName>
</protein>
<name>A0A644SY76_9ZZZZ</name>
<evidence type="ECO:0008006" key="2">
    <source>
        <dbReference type="Google" id="ProtNLM"/>
    </source>
</evidence>
<proteinExistence type="predicted"/>
<evidence type="ECO:0000313" key="1">
    <source>
        <dbReference type="EMBL" id="MPL59565.1"/>
    </source>
</evidence>
<accession>A0A644SY76</accession>
<dbReference type="EMBL" id="VSSQ01000010">
    <property type="protein sequence ID" value="MPL59565.1"/>
    <property type="molecule type" value="Genomic_DNA"/>
</dbReference>
<reference evidence="1" key="1">
    <citation type="submission" date="2019-08" db="EMBL/GenBank/DDBJ databases">
        <authorList>
            <person name="Kucharzyk K."/>
            <person name="Murdoch R.W."/>
            <person name="Higgins S."/>
            <person name="Loffler F."/>
        </authorList>
    </citation>
    <scope>NUCLEOTIDE SEQUENCE</scope>
</reference>
<gene>
    <name evidence="1" type="ORF">SDC9_05118</name>
</gene>
<organism evidence="1">
    <name type="scientific">bioreactor metagenome</name>
    <dbReference type="NCBI Taxonomy" id="1076179"/>
    <lineage>
        <taxon>unclassified sequences</taxon>
        <taxon>metagenomes</taxon>
        <taxon>ecological metagenomes</taxon>
    </lineage>
</organism>